<dbReference type="Proteomes" id="UP000202485">
    <property type="component" value="Unassembled WGS sequence"/>
</dbReference>
<gene>
    <name evidence="4" type="ORF">RUA8715_03238</name>
</gene>
<evidence type="ECO:0000313" key="5">
    <source>
        <dbReference type="Proteomes" id="UP000202485"/>
    </source>
</evidence>
<evidence type="ECO:0000313" key="4">
    <source>
        <dbReference type="EMBL" id="SMX47857.1"/>
    </source>
</evidence>
<dbReference type="PROSITE" id="PS50005">
    <property type="entry name" value="TPR"/>
    <property type="match status" value="1"/>
</dbReference>
<dbReference type="PANTHER" id="PTHR44858:SF1">
    <property type="entry name" value="UDP-N-ACETYLGLUCOSAMINE--PEPTIDE N-ACETYLGLUCOSAMINYLTRANSFERASE SPINDLY-RELATED"/>
    <property type="match status" value="1"/>
</dbReference>
<organism evidence="4 5">
    <name type="scientific">Ruegeria arenilitoris</name>
    <dbReference type="NCBI Taxonomy" id="1173585"/>
    <lineage>
        <taxon>Bacteria</taxon>
        <taxon>Pseudomonadati</taxon>
        <taxon>Pseudomonadota</taxon>
        <taxon>Alphaproteobacteria</taxon>
        <taxon>Rhodobacterales</taxon>
        <taxon>Roseobacteraceae</taxon>
        <taxon>Ruegeria</taxon>
    </lineage>
</organism>
<protein>
    <submittedName>
        <fullName evidence="4">Lipoprotein NlpI</fullName>
    </submittedName>
</protein>
<dbReference type="SUPFAM" id="SSF48452">
    <property type="entry name" value="TPR-like"/>
    <property type="match status" value="1"/>
</dbReference>
<dbReference type="InterPro" id="IPR050498">
    <property type="entry name" value="Ycf3"/>
</dbReference>
<dbReference type="AlphaFoldDB" id="A0A238KYR2"/>
<accession>A0A238KYR2</accession>
<dbReference type="InterPro" id="IPR011990">
    <property type="entry name" value="TPR-like_helical_dom_sf"/>
</dbReference>
<keyword evidence="5" id="KW-1185">Reference proteome</keyword>
<name>A0A238KYR2_9RHOB</name>
<evidence type="ECO:0000256" key="2">
    <source>
        <dbReference type="ARBA" id="ARBA00022803"/>
    </source>
</evidence>
<evidence type="ECO:0000256" key="3">
    <source>
        <dbReference type="PROSITE-ProRule" id="PRU00339"/>
    </source>
</evidence>
<evidence type="ECO:0000256" key="1">
    <source>
        <dbReference type="ARBA" id="ARBA00022737"/>
    </source>
</evidence>
<proteinExistence type="predicted"/>
<dbReference type="InterPro" id="IPR019734">
    <property type="entry name" value="TPR_rpt"/>
</dbReference>
<dbReference type="Gene3D" id="1.25.40.10">
    <property type="entry name" value="Tetratricopeptide repeat domain"/>
    <property type="match status" value="1"/>
</dbReference>
<keyword evidence="1" id="KW-0677">Repeat</keyword>
<dbReference type="Pfam" id="PF14559">
    <property type="entry name" value="TPR_19"/>
    <property type="match status" value="1"/>
</dbReference>
<dbReference type="PANTHER" id="PTHR44858">
    <property type="entry name" value="TETRATRICOPEPTIDE REPEAT PROTEIN 6"/>
    <property type="match status" value="1"/>
</dbReference>
<reference evidence="5" key="1">
    <citation type="submission" date="2017-05" db="EMBL/GenBank/DDBJ databases">
        <authorList>
            <person name="Rodrigo-Torres L."/>
            <person name="Arahal R. D."/>
            <person name="Lucena T."/>
        </authorList>
    </citation>
    <scope>NUCLEOTIDE SEQUENCE [LARGE SCALE GENOMIC DNA]</scope>
    <source>
        <strain evidence="5">CECT 8715</strain>
    </source>
</reference>
<dbReference type="SMART" id="SM00028">
    <property type="entry name" value="TPR"/>
    <property type="match status" value="2"/>
</dbReference>
<keyword evidence="4" id="KW-0449">Lipoprotein</keyword>
<feature type="repeat" description="TPR" evidence="3">
    <location>
        <begin position="56"/>
        <end position="89"/>
    </location>
</feature>
<dbReference type="EMBL" id="FXYG01000004">
    <property type="protein sequence ID" value="SMX47857.1"/>
    <property type="molecule type" value="Genomic_DNA"/>
</dbReference>
<sequence>MAAREISNQMWELWADAPDEAAQTVLDQGMSRRNAWDLLGALQDFDRLIAYCPEYAEGYNQRAFVNFLRQDFDSALTDLDRALELSPNHIAAMSGRALTLMGLQRMEEARVALAEALELNPWLPERHLAADGGPLAMPGQDL</sequence>
<keyword evidence="2 3" id="KW-0802">TPR repeat</keyword>